<keyword evidence="2" id="KW-1185">Reference proteome</keyword>
<dbReference type="EMBL" id="CM055102">
    <property type="protein sequence ID" value="KAJ7537432.1"/>
    <property type="molecule type" value="Genomic_DNA"/>
</dbReference>
<sequence length="703" mass="79567">MGCGVSKVENEETVSRCKVRERFMKQAVASRQALAAAHIAYIHSLKNIGAAFRQFAESNIQAPIISLPKTSSQPMPPPPPLFLLHPSPPGSIHRSLSLPPHILHNGSDSPDNTNKPLSPRDSLPEEEDDHDGKEYLYGDAQPPPPPPLLGVAAPPPPPAPRSFTWDFTDFFHTADPSLQLQEMRKSKQMLEEEHNGTVDYSLPDNEMYQEEQAENGGYGSSPDNAIVKNQVVNELMCLDRRELALVPSLRTGDELVDVLRAVDDWFLRAYESGKEVGRMLEALKIHYHSNFLDPKEYSDHTSSKRFSTISLRHWSSQSQRMTTPLKGTAEDIEGRGMAGSHASTLDQLFAWEKKLYEEVKRAETFRIEYERQCALLRRKNTRGVGNESIEKTRAAIKSLQTRIAIALQAVDTAAAAIQKLRDNELYPQLLKLLQGLTSMWKDMYDCHQRQRRIVLEMKTLEELESADGTSNLHRQATSELESSLTNWYNSFNKAINVQKEYLLNINSWLRLSILPLEIEFGDRLSSPVRNVTPPIYYLCIEWQQALERLPDQVASEAIKSFAAVIRDIVDLQSDEVRHRKKVEVLSKELQKKVAALQNYERRHVDEVSLPDEHIEPVTAIVPYKSPHSTQKAAIDALQRKLEEENEKMKKAIQGARAMTINSFQTGLPSIFQAVTGFAHVCCQTYQGLYNQVNSGQFLRLTNQ</sequence>
<evidence type="ECO:0000313" key="2">
    <source>
        <dbReference type="Proteomes" id="UP001162992"/>
    </source>
</evidence>
<comment type="caution">
    <text evidence="1">The sequence shown here is derived from an EMBL/GenBank/DDBJ whole genome shotgun (WGS) entry which is preliminary data.</text>
</comment>
<accession>A0ACC2C5Y6</accession>
<dbReference type="Proteomes" id="UP001162992">
    <property type="component" value="Chromosome 11"/>
</dbReference>
<gene>
    <name evidence="1" type="ORF">O6H91_11G005700</name>
</gene>
<proteinExistence type="predicted"/>
<evidence type="ECO:0000313" key="1">
    <source>
        <dbReference type="EMBL" id="KAJ7537432.1"/>
    </source>
</evidence>
<name>A0ACC2C5Y6_DIPCM</name>
<organism evidence="1 2">
    <name type="scientific">Diphasiastrum complanatum</name>
    <name type="common">Issler's clubmoss</name>
    <name type="synonym">Lycopodium complanatum</name>
    <dbReference type="NCBI Taxonomy" id="34168"/>
    <lineage>
        <taxon>Eukaryota</taxon>
        <taxon>Viridiplantae</taxon>
        <taxon>Streptophyta</taxon>
        <taxon>Embryophyta</taxon>
        <taxon>Tracheophyta</taxon>
        <taxon>Lycopodiopsida</taxon>
        <taxon>Lycopodiales</taxon>
        <taxon>Lycopodiaceae</taxon>
        <taxon>Lycopodioideae</taxon>
        <taxon>Diphasiastrum</taxon>
    </lineage>
</organism>
<protein>
    <submittedName>
        <fullName evidence="1">Uncharacterized protein</fullName>
    </submittedName>
</protein>
<reference evidence="2" key="1">
    <citation type="journal article" date="2024" name="Proc. Natl. Acad. Sci. U.S.A.">
        <title>Extraordinary preservation of gene collinearity over three hundred million years revealed in homosporous lycophytes.</title>
        <authorList>
            <person name="Li C."/>
            <person name="Wickell D."/>
            <person name="Kuo L.Y."/>
            <person name="Chen X."/>
            <person name="Nie B."/>
            <person name="Liao X."/>
            <person name="Peng D."/>
            <person name="Ji J."/>
            <person name="Jenkins J."/>
            <person name="Williams M."/>
            <person name="Shu S."/>
            <person name="Plott C."/>
            <person name="Barry K."/>
            <person name="Rajasekar S."/>
            <person name="Grimwood J."/>
            <person name="Han X."/>
            <person name="Sun S."/>
            <person name="Hou Z."/>
            <person name="He W."/>
            <person name="Dai G."/>
            <person name="Sun C."/>
            <person name="Schmutz J."/>
            <person name="Leebens-Mack J.H."/>
            <person name="Li F.W."/>
            <person name="Wang L."/>
        </authorList>
    </citation>
    <scope>NUCLEOTIDE SEQUENCE [LARGE SCALE GENOMIC DNA]</scope>
    <source>
        <strain evidence="2">cv. PW_Plant_1</strain>
    </source>
</reference>